<organism evidence="1 2">
    <name type="scientific">Ajellomyces capsulatus (strain G186AR / H82 / ATCC MYA-2454 / RMSCC 2432)</name>
    <name type="common">Darling's disease fungus</name>
    <name type="synonym">Histoplasma capsulatum</name>
    <dbReference type="NCBI Taxonomy" id="447093"/>
    <lineage>
        <taxon>Eukaryota</taxon>
        <taxon>Fungi</taxon>
        <taxon>Dikarya</taxon>
        <taxon>Ascomycota</taxon>
        <taxon>Pezizomycotina</taxon>
        <taxon>Eurotiomycetes</taxon>
        <taxon>Eurotiomycetidae</taxon>
        <taxon>Onygenales</taxon>
        <taxon>Ajellomycetaceae</taxon>
        <taxon>Histoplasma</taxon>
    </lineage>
</organism>
<sequence>MAAQMIYLTDVPEIQGDTTWEDDFYTDFCIAVRYLNLRTGHCPYLITVSNGMEWMKGMKLSWVFKTSTGISSKLRAWIVQTKHNASSIDDLTLQSISIVAASDMEYSVERDIENFFEKTSATRTACDDHAKQHVGGDVIPVVVQGLDI</sequence>
<dbReference type="STRING" id="447093.C0NUP8"/>
<accession>C0NUP8</accession>
<dbReference type="VEuPathDB" id="FungiDB:I7I50_12569"/>
<evidence type="ECO:0000313" key="2">
    <source>
        <dbReference type="Proteomes" id="UP000001631"/>
    </source>
</evidence>
<dbReference type="RefSeq" id="XP_045285192.1">
    <property type="nucleotide sequence ID" value="XM_045433711.1"/>
</dbReference>
<dbReference type="EMBL" id="GG663372">
    <property type="protein sequence ID" value="EEH04711.1"/>
    <property type="molecule type" value="Genomic_DNA"/>
</dbReference>
<dbReference type="AlphaFoldDB" id="C0NUP8"/>
<proteinExistence type="predicted"/>
<name>C0NUP8_AJECG</name>
<protein>
    <submittedName>
        <fullName evidence="1">Uncharacterized protein</fullName>
    </submittedName>
</protein>
<dbReference type="Proteomes" id="UP000001631">
    <property type="component" value="Unassembled WGS sequence"/>
</dbReference>
<evidence type="ECO:0000313" key="1">
    <source>
        <dbReference type="EMBL" id="EEH04711.1"/>
    </source>
</evidence>
<gene>
    <name evidence="1" type="ORF">HCBG_06662</name>
</gene>
<dbReference type="HOGENOM" id="CLU_1758281_0_0_1"/>
<keyword evidence="2" id="KW-1185">Reference proteome</keyword>
<reference evidence="1" key="1">
    <citation type="submission" date="2009-02" db="EMBL/GenBank/DDBJ databases">
        <title>The Genome Sequence of Ajellomyces capsulatus strain G186AR.</title>
        <authorList>
            <consortium name="The Broad Institute Genome Sequencing Platform"/>
            <person name="Champion M."/>
            <person name="Cuomo C."/>
            <person name="Ma L.-J."/>
            <person name="Henn M.R."/>
            <person name="Sil A."/>
            <person name="Goldman B."/>
            <person name="Young S.K."/>
            <person name="Kodira C.D."/>
            <person name="Zeng Q."/>
            <person name="Koehrsen M."/>
            <person name="Alvarado L."/>
            <person name="Berlin A."/>
            <person name="Borenstein D."/>
            <person name="Chen Z."/>
            <person name="Engels R."/>
            <person name="Freedman E."/>
            <person name="Gellesch M."/>
            <person name="Goldberg J."/>
            <person name="Griggs A."/>
            <person name="Gujja S."/>
            <person name="Heiman D."/>
            <person name="Hepburn T."/>
            <person name="Howarth C."/>
            <person name="Jen D."/>
            <person name="Larson L."/>
            <person name="Lewis B."/>
            <person name="Mehta T."/>
            <person name="Park D."/>
            <person name="Pearson M."/>
            <person name="Roberts A."/>
            <person name="Saif S."/>
            <person name="Shea T."/>
            <person name="Shenoy N."/>
            <person name="Sisk P."/>
            <person name="Stolte C."/>
            <person name="Sykes S."/>
            <person name="Walk T."/>
            <person name="White J."/>
            <person name="Yandava C."/>
            <person name="Klein B."/>
            <person name="McEwen J.G."/>
            <person name="Puccia R."/>
            <person name="Goldman G.H."/>
            <person name="Felipe M.S."/>
            <person name="Nino-Vega G."/>
            <person name="San-Blas G."/>
            <person name="Taylor J."/>
            <person name="Mendoza L."/>
            <person name="Galagan J."/>
            <person name="Nusbaum C."/>
            <person name="Birren B."/>
        </authorList>
    </citation>
    <scope>NUCLEOTIDE SEQUENCE</scope>
    <source>
        <strain evidence="1">G186AR</strain>
    </source>
</reference>
<dbReference type="GeneID" id="69039678"/>
<dbReference type="InParanoid" id="C0NUP8"/>